<evidence type="ECO:0000313" key="2">
    <source>
        <dbReference type="Proteomes" id="UP000436047"/>
    </source>
</evidence>
<accession>A0A6N7WNU7</accession>
<name>A0A6N7WNU7_9FIRM</name>
<reference evidence="1 2" key="1">
    <citation type="submission" date="2019-08" db="EMBL/GenBank/DDBJ databases">
        <title>In-depth cultivation of the pig gut microbiome towards novel bacterial diversity and tailored functional studies.</title>
        <authorList>
            <person name="Wylensek D."/>
            <person name="Hitch T.C.A."/>
            <person name="Clavel T."/>
        </authorList>
    </citation>
    <scope>NUCLEOTIDE SEQUENCE [LARGE SCALE GENOMIC DNA]</scope>
    <source>
        <strain evidence="1 2">WCA-389-WT-23B</strain>
    </source>
</reference>
<gene>
    <name evidence="1" type="ORF">FYJ45_24895</name>
</gene>
<dbReference type="RefSeq" id="WP_154467751.1">
    <property type="nucleotide sequence ID" value="NZ_VUMI01000063.1"/>
</dbReference>
<organism evidence="1 2">
    <name type="scientific">Eisenbergiella porci</name>
    <dbReference type="NCBI Taxonomy" id="2652274"/>
    <lineage>
        <taxon>Bacteria</taxon>
        <taxon>Bacillati</taxon>
        <taxon>Bacillota</taxon>
        <taxon>Clostridia</taxon>
        <taxon>Lachnospirales</taxon>
        <taxon>Lachnospiraceae</taxon>
        <taxon>Eisenbergiella</taxon>
    </lineage>
</organism>
<keyword evidence="2" id="KW-1185">Reference proteome</keyword>
<sequence>MQFVINGMKYNTENMEEVAEVRKWYQVNKFFFSAMCTGKEIGREYQCKLWKSAKGNWLLTHERDYGKIFGEAIQEEEAKKLLMDYATAIYETMYEKLPEA</sequence>
<dbReference type="AlphaFoldDB" id="A0A6N7WNU7"/>
<proteinExistence type="predicted"/>
<evidence type="ECO:0000313" key="1">
    <source>
        <dbReference type="EMBL" id="MSS91354.1"/>
    </source>
</evidence>
<dbReference type="EMBL" id="VUMI01000063">
    <property type="protein sequence ID" value="MSS91354.1"/>
    <property type="molecule type" value="Genomic_DNA"/>
</dbReference>
<protein>
    <submittedName>
        <fullName evidence="1">Uncharacterized protein</fullName>
    </submittedName>
</protein>
<dbReference type="GeneID" id="86056251"/>
<dbReference type="Proteomes" id="UP000436047">
    <property type="component" value="Unassembled WGS sequence"/>
</dbReference>
<comment type="caution">
    <text evidence="1">The sequence shown here is derived from an EMBL/GenBank/DDBJ whole genome shotgun (WGS) entry which is preliminary data.</text>
</comment>